<protein>
    <submittedName>
        <fullName evidence="1">Uncharacterized protein</fullName>
    </submittedName>
</protein>
<accession>A0A6H1Z906</accession>
<dbReference type="EMBL" id="MT143972">
    <property type="protein sequence ID" value="QJA44018.1"/>
    <property type="molecule type" value="Genomic_DNA"/>
</dbReference>
<organism evidence="1">
    <name type="scientific">viral metagenome</name>
    <dbReference type="NCBI Taxonomy" id="1070528"/>
    <lineage>
        <taxon>unclassified sequences</taxon>
        <taxon>metagenomes</taxon>
        <taxon>organismal metagenomes</taxon>
    </lineage>
</organism>
<gene>
    <name evidence="1" type="ORF">TM448A00065_0064</name>
    <name evidence="2" type="ORF">TM448B00134_0043</name>
</gene>
<evidence type="ECO:0000313" key="1">
    <source>
        <dbReference type="EMBL" id="QJA44018.1"/>
    </source>
</evidence>
<name>A0A6H1Z906_9ZZZZ</name>
<evidence type="ECO:0000313" key="2">
    <source>
        <dbReference type="EMBL" id="QJH93749.1"/>
    </source>
</evidence>
<reference evidence="1" key="1">
    <citation type="submission" date="2020-03" db="EMBL/GenBank/DDBJ databases">
        <title>The deep terrestrial virosphere.</title>
        <authorList>
            <person name="Holmfeldt K."/>
            <person name="Nilsson E."/>
            <person name="Simone D."/>
            <person name="Lopez-Fernandez M."/>
            <person name="Wu X."/>
            <person name="de Brujin I."/>
            <person name="Lundin D."/>
            <person name="Andersson A."/>
            <person name="Bertilsson S."/>
            <person name="Dopson M."/>
        </authorList>
    </citation>
    <scope>NUCLEOTIDE SEQUENCE</scope>
    <source>
        <strain evidence="1">TM448A00065</strain>
        <strain evidence="2">TM448B00134</strain>
    </source>
</reference>
<proteinExistence type="predicted"/>
<sequence length="91" mass="10281">MKIKTVYLYNSFHNSTSGNIRAEILTDGALHISEGQSRKAAKQVCGMDGCSCGQFEEWRYDEGDFQYSAFSVEPEYTRRGEDDGLTLRQEG</sequence>
<dbReference type="AlphaFoldDB" id="A0A6H1Z906"/>
<dbReference type="EMBL" id="MT144591">
    <property type="protein sequence ID" value="QJH93749.1"/>
    <property type="molecule type" value="Genomic_DNA"/>
</dbReference>